<dbReference type="SUPFAM" id="SSF55874">
    <property type="entry name" value="ATPase domain of HSP90 chaperone/DNA topoisomerase II/histidine kinase"/>
    <property type="match status" value="1"/>
</dbReference>
<name>A0A4Y3WTZ3_9PSEU</name>
<dbReference type="InterPro" id="IPR036457">
    <property type="entry name" value="PPM-type-like_dom_sf"/>
</dbReference>
<feature type="domain" description="STAS" evidence="2">
    <location>
        <begin position="563"/>
        <end position="610"/>
    </location>
</feature>
<dbReference type="InterPro" id="IPR013656">
    <property type="entry name" value="PAS_4"/>
</dbReference>
<dbReference type="CDD" id="cd07043">
    <property type="entry name" value="STAS_anti-anti-sigma_factors"/>
    <property type="match status" value="1"/>
</dbReference>
<keyword evidence="4" id="KW-1185">Reference proteome</keyword>
<dbReference type="InterPro" id="IPR003594">
    <property type="entry name" value="HATPase_dom"/>
</dbReference>
<dbReference type="Gene3D" id="3.30.450.20">
    <property type="entry name" value="PAS domain"/>
    <property type="match status" value="1"/>
</dbReference>
<dbReference type="RefSeq" id="WP_246086096.1">
    <property type="nucleotide sequence ID" value="NZ_BAAARZ010000028.1"/>
</dbReference>
<dbReference type="Proteomes" id="UP000320338">
    <property type="component" value="Unassembled WGS sequence"/>
</dbReference>
<dbReference type="SMART" id="SM00331">
    <property type="entry name" value="PP2C_SIG"/>
    <property type="match status" value="1"/>
</dbReference>
<dbReference type="InterPro" id="IPR035965">
    <property type="entry name" value="PAS-like_dom_sf"/>
</dbReference>
<dbReference type="SUPFAM" id="SSF81606">
    <property type="entry name" value="PP2C-like"/>
    <property type="match status" value="1"/>
</dbReference>
<dbReference type="GO" id="GO:0016791">
    <property type="term" value="F:phosphatase activity"/>
    <property type="evidence" value="ECO:0007669"/>
    <property type="project" value="TreeGrafter"/>
</dbReference>
<evidence type="ECO:0000256" key="1">
    <source>
        <dbReference type="ARBA" id="ARBA00022801"/>
    </source>
</evidence>
<evidence type="ECO:0000259" key="2">
    <source>
        <dbReference type="PROSITE" id="PS50801"/>
    </source>
</evidence>
<evidence type="ECO:0000313" key="4">
    <source>
        <dbReference type="Proteomes" id="UP000320338"/>
    </source>
</evidence>
<accession>A0A4Y3WTZ3</accession>
<dbReference type="PANTHER" id="PTHR43156:SF2">
    <property type="entry name" value="STAGE II SPORULATION PROTEIN E"/>
    <property type="match status" value="1"/>
</dbReference>
<dbReference type="InterPro" id="IPR036513">
    <property type="entry name" value="STAS_dom_sf"/>
</dbReference>
<sequence>MRDDEDAVRRRVGDADAMRRRWDTFPAMLVAYEGPQHRVVTANAAYRTLLGRPEPIGSTLRELLPELDGQQIIALVDRVYTTGTSQVAREWRVLLDRTGTGELQARFIDFVLSAFYDGDGRIAGVNAYGVDVTEQVHRRQAAQTATAQAQAATAEAQRRYERARDLVGELQRELLPSGVPVLPGVQVAASYLLADVDTAAGGDWFDAQPLPDGRVALVVGDVVGHGVTASAVMGQLRAVLAERLADGTDLTGAMAALDRSTERIRGARAATVGAAVLDPRGGALEYCTAGHPPPLVVPAAGEARYLPPTGAGPLGTGAGFPTATATLDVGDGLLLYTDGILERPGRTPAESTVELAQVVTAVGAGHALGTDGAPVERWTTQTLELMVRATGHTDDITLLAAQRIEPVPPLEMVTAGEVTAIRDVRSALGTWLQDLGAAVDDAFVVQHAVGEVVTNAVEHAYSDTPREVSVRARLHPDGALGVVVADRGRWRPDPGGTRRGIGLGMTRDLVDAVHIDRGADGTTVGLTHRLFRPARLLTTHDFGAAPTPRDAPEFGLAGDGDRLVVTGPVDAAGASELHRALRQGSRGGTRALTVDLTAVTHLASAGVAVLHANPDLTLVAPAGSVAQQVLALVALPHLTGDPAH</sequence>
<dbReference type="InterPro" id="IPR036890">
    <property type="entry name" value="HATPase_C_sf"/>
</dbReference>
<dbReference type="InterPro" id="IPR052016">
    <property type="entry name" value="Bact_Sigma-Reg"/>
</dbReference>
<dbReference type="CDD" id="cd16936">
    <property type="entry name" value="HATPase_RsbW-like"/>
    <property type="match status" value="1"/>
</dbReference>
<dbReference type="Pfam" id="PF13581">
    <property type="entry name" value="HATPase_c_2"/>
    <property type="match status" value="1"/>
</dbReference>
<dbReference type="Pfam" id="PF07228">
    <property type="entry name" value="SpoIIE"/>
    <property type="match status" value="1"/>
</dbReference>
<reference evidence="3 4" key="1">
    <citation type="submission" date="2019-06" db="EMBL/GenBank/DDBJ databases">
        <title>Whole genome shotgun sequence of Pseudonocardia hydrocarbonoxydans NBRC 14498.</title>
        <authorList>
            <person name="Hosoyama A."/>
            <person name="Uohara A."/>
            <person name="Ohji S."/>
            <person name="Ichikawa N."/>
        </authorList>
    </citation>
    <scope>NUCLEOTIDE SEQUENCE [LARGE SCALE GENOMIC DNA]</scope>
    <source>
        <strain evidence="3 4">NBRC 14498</strain>
    </source>
</reference>
<keyword evidence="1" id="KW-0378">Hydrolase</keyword>
<organism evidence="3 4">
    <name type="scientific">Pseudonocardia hydrocarbonoxydans</name>
    <dbReference type="NCBI Taxonomy" id="76726"/>
    <lineage>
        <taxon>Bacteria</taxon>
        <taxon>Bacillati</taxon>
        <taxon>Actinomycetota</taxon>
        <taxon>Actinomycetes</taxon>
        <taxon>Pseudonocardiales</taxon>
        <taxon>Pseudonocardiaceae</taxon>
        <taxon>Pseudonocardia</taxon>
    </lineage>
</organism>
<evidence type="ECO:0000313" key="3">
    <source>
        <dbReference type="EMBL" id="GEC22367.1"/>
    </source>
</evidence>
<dbReference type="Pfam" id="PF08448">
    <property type="entry name" value="PAS_4"/>
    <property type="match status" value="1"/>
</dbReference>
<dbReference type="Gene3D" id="3.30.565.10">
    <property type="entry name" value="Histidine kinase-like ATPase, C-terminal domain"/>
    <property type="match status" value="1"/>
</dbReference>
<dbReference type="PANTHER" id="PTHR43156">
    <property type="entry name" value="STAGE II SPORULATION PROTEIN E-RELATED"/>
    <property type="match status" value="1"/>
</dbReference>
<dbReference type="SUPFAM" id="SSF55785">
    <property type="entry name" value="PYP-like sensor domain (PAS domain)"/>
    <property type="match status" value="1"/>
</dbReference>
<dbReference type="SUPFAM" id="SSF52091">
    <property type="entry name" value="SpoIIaa-like"/>
    <property type="match status" value="1"/>
</dbReference>
<dbReference type="PROSITE" id="PS50801">
    <property type="entry name" value="STAS"/>
    <property type="match status" value="1"/>
</dbReference>
<proteinExistence type="predicted"/>
<dbReference type="InterPro" id="IPR001932">
    <property type="entry name" value="PPM-type_phosphatase-like_dom"/>
</dbReference>
<dbReference type="InterPro" id="IPR002645">
    <property type="entry name" value="STAS_dom"/>
</dbReference>
<dbReference type="Gene3D" id="3.30.750.24">
    <property type="entry name" value="STAS domain"/>
    <property type="match status" value="1"/>
</dbReference>
<dbReference type="Gene3D" id="3.60.40.10">
    <property type="entry name" value="PPM-type phosphatase domain"/>
    <property type="match status" value="1"/>
</dbReference>
<dbReference type="AlphaFoldDB" id="A0A4Y3WTZ3"/>
<comment type="caution">
    <text evidence="3">The sequence shown here is derived from an EMBL/GenBank/DDBJ whole genome shotgun (WGS) entry which is preliminary data.</text>
</comment>
<gene>
    <name evidence="3" type="ORF">PHY01_46500</name>
</gene>
<dbReference type="EMBL" id="BJNG01000043">
    <property type="protein sequence ID" value="GEC22367.1"/>
    <property type="molecule type" value="Genomic_DNA"/>
</dbReference>
<protein>
    <recommendedName>
        <fullName evidence="2">STAS domain-containing protein</fullName>
    </recommendedName>
</protein>